<dbReference type="RefSeq" id="WP_249905078.1">
    <property type="nucleotide sequence ID" value="NZ_JAMGBA010000003.1"/>
</dbReference>
<keyword evidence="3" id="KW-1185">Reference proteome</keyword>
<name>A0ABT0RX90_9SPHN</name>
<accession>A0ABT0RX90</accession>
<organism evidence="2 3">
    <name type="scientific">Sphingomonas caseinilyticus</name>
    <dbReference type="NCBI Taxonomy" id="2908205"/>
    <lineage>
        <taxon>Bacteria</taxon>
        <taxon>Pseudomonadati</taxon>
        <taxon>Pseudomonadota</taxon>
        <taxon>Alphaproteobacteria</taxon>
        <taxon>Sphingomonadales</taxon>
        <taxon>Sphingomonadaceae</taxon>
        <taxon>Sphingomonas</taxon>
    </lineage>
</organism>
<comment type="caution">
    <text evidence="2">The sequence shown here is derived from an EMBL/GenBank/DDBJ whole genome shotgun (WGS) entry which is preliminary data.</text>
</comment>
<proteinExistence type="predicted"/>
<keyword evidence="1" id="KW-0472">Membrane</keyword>
<sequence length="246" mass="27164">MKVDLPRPLHGWRKFAGEVGIIVLGVLLALGAEQLAQTVHIRSDTAEAFEAVKSELALSAGVYEERVAQQPCLDQRLKQLGLVVSAARQSHSLPDVGWIGGGPAIRPIQSVAWSSAMSGGLVERFPKLERDRMRLHYSQSENFHSDVDDERVMWATLRILQHQPGPIDGALLAEAASTLERLRYRSWLNGVNADQLMADMKSIGIGTNYYMLADDDEKIDRTVMLEKIRASVICRPLLVDGKALAV</sequence>
<dbReference type="Proteomes" id="UP001203410">
    <property type="component" value="Unassembled WGS sequence"/>
</dbReference>
<evidence type="ECO:0000313" key="3">
    <source>
        <dbReference type="Proteomes" id="UP001203410"/>
    </source>
</evidence>
<dbReference type="EMBL" id="JAMGBA010000003">
    <property type="protein sequence ID" value="MCL6699625.1"/>
    <property type="molecule type" value="Genomic_DNA"/>
</dbReference>
<feature type="transmembrane region" description="Helical" evidence="1">
    <location>
        <begin position="12"/>
        <end position="32"/>
    </location>
</feature>
<protein>
    <submittedName>
        <fullName evidence="2">Uncharacterized protein</fullName>
    </submittedName>
</protein>
<reference evidence="2 3" key="1">
    <citation type="submission" date="2022-05" db="EMBL/GenBank/DDBJ databases">
        <authorList>
            <person name="Jo J.-H."/>
            <person name="Im W.-T."/>
        </authorList>
    </citation>
    <scope>NUCLEOTIDE SEQUENCE [LARGE SCALE GENOMIC DNA]</scope>
    <source>
        <strain evidence="2 3">NSE70-1</strain>
    </source>
</reference>
<keyword evidence="1" id="KW-1133">Transmembrane helix</keyword>
<keyword evidence="1" id="KW-0812">Transmembrane</keyword>
<gene>
    <name evidence="2" type="ORF">LZ496_12635</name>
</gene>
<evidence type="ECO:0000256" key="1">
    <source>
        <dbReference type="SAM" id="Phobius"/>
    </source>
</evidence>
<evidence type="ECO:0000313" key="2">
    <source>
        <dbReference type="EMBL" id="MCL6699625.1"/>
    </source>
</evidence>